<dbReference type="Gene3D" id="2.60.120.10">
    <property type="entry name" value="Jelly Rolls"/>
    <property type="match status" value="1"/>
</dbReference>
<dbReference type="AlphaFoldDB" id="A0A379H5F3"/>
<evidence type="ECO:0000313" key="1">
    <source>
        <dbReference type="EMBL" id="MBO1109034.1"/>
    </source>
</evidence>
<protein>
    <submittedName>
        <fullName evidence="1">Uncharacterized protein</fullName>
    </submittedName>
</protein>
<organism evidence="1 2">
    <name type="scientific">Plesiomonas shigelloides</name>
    <name type="common">Aeromonas shigelloides</name>
    <dbReference type="NCBI Taxonomy" id="703"/>
    <lineage>
        <taxon>Bacteria</taxon>
        <taxon>Pseudomonadati</taxon>
        <taxon>Pseudomonadota</taxon>
        <taxon>Gammaproteobacteria</taxon>
        <taxon>Enterobacterales</taxon>
        <taxon>Enterobacteriaceae</taxon>
        <taxon>Plesiomonas</taxon>
    </lineage>
</organism>
<proteinExistence type="predicted"/>
<evidence type="ECO:0000313" key="2">
    <source>
        <dbReference type="Proteomes" id="UP000664658"/>
    </source>
</evidence>
<dbReference type="EMBL" id="JAFNAA010000014">
    <property type="protein sequence ID" value="MBO1109034.1"/>
    <property type="molecule type" value="Genomic_DNA"/>
</dbReference>
<dbReference type="SUPFAM" id="SSF51182">
    <property type="entry name" value="RmlC-like cupins"/>
    <property type="match status" value="1"/>
</dbReference>
<dbReference type="Proteomes" id="UP000664658">
    <property type="component" value="Unassembled WGS sequence"/>
</dbReference>
<accession>A0A379H5F3</accession>
<sequence length="132" mass="14891">MSKQFHDLTSETSKIWGNHVSDPEAPKGFTFRSTYPTNPDGVDVMLEQWEAGVYEGPHFHPGDDMTVVVEGKMSIQFYLEGEHGLEKDGELLILNQGETGYIQAGRIHDATYIDHCKLVYVHDKAFGYNVVE</sequence>
<comment type="caution">
    <text evidence="1">The sequence shown here is derived from an EMBL/GenBank/DDBJ whole genome shotgun (WGS) entry which is preliminary data.</text>
</comment>
<gene>
    <name evidence="1" type="ORF">J2R62_12595</name>
</gene>
<dbReference type="GeneID" id="69707100"/>
<reference evidence="1" key="1">
    <citation type="submission" date="2021-03" db="EMBL/GenBank/DDBJ databases">
        <title>Plesiomonas shigelloides zfcc0051, isolated from zebrafish feces.</title>
        <authorList>
            <person name="Vanderhoek Z."/>
            <person name="Gaulke C."/>
        </authorList>
    </citation>
    <scope>NUCLEOTIDE SEQUENCE</scope>
    <source>
        <strain evidence="1">Zfcc0051</strain>
    </source>
</reference>
<dbReference type="RefSeq" id="WP_039045013.1">
    <property type="nucleotide sequence ID" value="NZ_CP050969.1"/>
</dbReference>
<dbReference type="InterPro" id="IPR011051">
    <property type="entry name" value="RmlC_Cupin_sf"/>
</dbReference>
<name>A0A379H5F3_PLESH</name>
<dbReference type="InterPro" id="IPR014710">
    <property type="entry name" value="RmlC-like_jellyroll"/>
</dbReference>